<dbReference type="Pfam" id="PF17757">
    <property type="entry name" value="UvrB_inter"/>
    <property type="match status" value="1"/>
</dbReference>
<dbReference type="Pfam" id="PF03461">
    <property type="entry name" value="TRCF"/>
    <property type="match status" value="1"/>
</dbReference>
<keyword evidence="15" id="KW-1185">Reference proteome</keyword>
<dbReference type="InterPro" id="IPR014001">
    <property type="entry name" value="Helicase_ATP-bd"/>
</dbReference>
<dbReference type="Pfam" id="PF02559">
    <property type="entry name" value="CarD_TRCF_RID"/>
    <property type="match status" value="1"/>
</dbReference>
<evidence type="ECO:0000259" key="12">
    <source>
        <dbReference type="PROSITE" id="PS51192"/>
    </source>
</evidence>
<dbReference type="Proteomes" id="UP001162734">
    <property type="component" value="Chromosome"/>
</dbReference>
<gene>
    <name evidence="9 14" type="primary">mfd</name>
    <name evidence="14" type="ORF">AMPC_28040</name>
</gene>
<dbReference type="PANTHER" id="PTHR47964:SF1">
    <property type="entry name" value="ATP-DEPENDENT DNA HELICASE HOMOLOG RECG, CHLOROPLASTIC"/>
    <property type="match status" value="1"/>
</dbReference>
<evidence type="ECO:0000256" key="5">
    <source>
        <dbReference type="ARBA" id="ARBA00022806"/>
    </source>
</evidence>
<dbReference type="SUPFAM" id="SSF143517">
    <property type="entry name" value="TRCF domain-like"/>
    <property type="match status" value="1"/>
</dbReference>
<keyword evidence="7 9" id="KW-0238">DNA-binding</keyword>
<dbReference type="Gene3D" id="2.40.10.170">
    <property type="match status" value="1"/>
</dbReference>
<dbReference type="PANTHER" id="PTHR47964">
    <property type="entry name" value="ATP-DEPENDENT DNA HELICASE HOMOLOG RECG, CHLOROPLASTIC"/>
    <property type="match status" value="1"/>
</dbReference>
<dbReference type="Gene3D" id="3.90.1150.50">
    <property type="entry name" value="Transcription-repair-coupling factor, D7 domain"/>
    <property type="match status" value="1"/>
</dbReference>
<dbReference type="SMART" id="SM01058">
    <property type="entry name" value="CarD_TRCF"/>
    <property type="match status" value="1"/>
</dbReference>
<dbReference type="InterPro" id="IPR005118">
    <property type="entry name" value="TRCF_C"/>
</dbReference>
<dbReference type="Pfam" id="PF00271">
    <property type="entry name" value="Helicase_C"/>
    <property type="match status" value="1"/>
</dbReference>
<dbReference type="InterPro" id="IPR027417">
    <property type="entry name" value="P-loop_NTPase"/>
</dbReference>
<comment type="subcellular location">
    <subcellularLocation>
        <location evidence="9">Cytoplasm</location>
    </subcellularLocation>
</comment>
<dbReference type="InterPro" id="IPR001650">
    <property type="entry name" value="Helicase_C-like"/>
</dbReference>
<keyword evidence="3 9" id="KW-0227">DNA damage</keyword>
<dbReference type="InterPro" id="IPR011545">
    <property type="entry name" value="DEAD/DEAH_box_helicase_dom"/>
</dbReference>
<dbReference type="PROSITE" id="PS51192">
    <property type="entry name" value="HELICASE_ATP_BIND_1"/>
    <property type="match status" value="1"/>
</dbReference>
<dbReference type="RefSeq" id="WP_404800619.1">
    <property type="nucleotide sequence ID" value="NZ_AP025592.1"/>
</dbReference>
<dbReference type="Gene3D" id="3.40.50.300">
    <property type="entry name" value="P-loop containing nucleotide triphosphate hydrolases"/>
    <property type="match status" value="2"/>
</dbReference>
<keyword evidence="6 9" id="KW-0067">ATP-binding</keyword>
<keyword evidence="2 9" id="KW-0547">Nucleotide-binding</keyword>
<dbReference type="SMART" id="SM00490">
    <property type="entry name" value="HELICc"/>
    <property type="match status" value="1"/>
</dbReference>
<accession>A0ABM7XCT3</accession>
<sequence length="1263" mass="137414">MPPPLAFQERTTPSDSPAVREVLRALAEGRPAEVTGLSGAARGLLARALLATPKGQPAPVLLAVAQDEEEADLLARDLAFFLATGHNHSVSGGTAPGAGDRAAGTSGTALAGDSAVLRVPADPVLPYDDLSPDRGLEMERLAALCRLHLREKVRAVVVSARALARRMVPKAVFDELTDILGKGVQIEREALASRLVALGYTRVPLVEDPGAFAVRGGIVDLWSPLDSRPVRLEFFGDEIESCRAFDPDGQRTTEEVPEVVLCPAREALFTEGGKAAAKEAVRELAERVDRPTTRVREILDAVDAGTPFFGMEALLPGFHRGGLGTLFDYLPERLVAYVDDAANVEAALQDLDEELEREHRGAVKRDELALPPAAHFLGKSEALAKIAGLPRVLRHRVWLGTAPPIAFQLEETAGLRAEIEGAHGEEGALAPLLRRLDDWRRRGISTVVACASPGSADRLRRLLEDRRQAVRTHPGPFSGTEPSAPWYDPAIHAHLVPGDVTAGFVDAGSRLALLSDEEIFGKKARRKVRAAKADNAFAASFRELNEGDLVVHVEHGIAKYLGLTKMQIRGVEADFLVLAYEGADRLYLPVSKLRQVQKFTGAAAEAVRLDKLGGQSFALRKARVKEQLLKMAAELLDVYAARAAHPGFEFKEPEELFREFEAEFPYEPTPDQARAIEDVVQDMLKAGERAAGKGPMDRLVCGDVGYGKTEVAMRAAMLSVLSKKQVAVLVPTTVLAAQHERNFRERFKGYPVRIEAVSRMKSAEAVRQLLKDAAAGKVDIVIGTHRLLAADVSFKDLGLIVVDEEQRFGVAHKERLKKLRKLVDVLTLTATPIPRTLHMSLAGARDLSIIATPPEDRRSIRTFVVKFDPGAIKEAIEQELKRGGQVYFVHNRVRSIAAIEKFLSELVPGARLGVAHGQMGEGQLEKVMSRFVNREIDVLIASSIIESGLDIPSANTIIVNRADHFGLSQLYQIRGRVGRSRERAYAWLLVPARRPVTKDAQKRLEVLQQFSELGAGFKIASHDLEIRGAGNLLGKDQSGHIEAVGFDLYTQLMDEAVRELKGEPPREEIDPDVQLPVPAFIPDPYMPDVHQRLYFYKRFAQASSDEELDEIRAEIVDRYGDAPDEVDALCALHEVKVRLRALRIRALESGPGRLVFTLGDQAALDPFQLAKRVQASSGALRLTPDMKLVAHVGQGGSVAPPPEKPARPAGKARVKAAPGRTAASRPPPPPLAPTPAQEAAHGLEMLRAAKEVLAGLARVATAD</sequence>
<dbReference type="SMART" id="SM00487">
    <property type="entry name" value="DEXDc"/>
    <property type="match status" value="1"/>
</dbReference>
<dbReference type="EC" id="3.6.4.-" evidence="9"/>
<dbReference type="Pfam" id="PF00270">
    <property type="entry name" value="DEAD"/>
    <property type="match status" value="1"/>
</dbReference>
<comment type="similarity">
    <text evidence="9">In the N-terminal section; belongs to the UvrB family.</text>
</comment>
<comment type="similarity">
    <text evidence="9">In the C-terminal section; belongs to the helicase family. RecG subfamily.</text>
</comment>
<protein>
    <recommendedName>
        <fullName evidence="9">Transcription-repair-coupling factor</fullName>
        <shortName evidence="9">TRCF</shortName>
        <ecNumber evidence="9">3.6.4.-</ecNumber>
    </recommendedName>
</protein>
<evidence type="ECO:0000256" key="6">
    <source>
        <dbReference type="ARBA" id="ARBA00022840"/>
    </source>
</evidence>
<keyword evidence="1 9" id="KW-0963">Cytoplasm</keyword>
<dbReference type="InterPro" id="IPR047112">
    <property type="entry name" value="RecG/Mfd"/>
</dbReference>
<dbReference type="Gene3D" id="3.30.2060.10">
    <property type="entry name" value="Penicillin-binding protein 1b domain"/>
    <property type="match status" value="1"/>
</dbReference>
<dbReference type="EMBL" id="AP025592">
    <property type="protein sequence ID" value="BDG09691.1"/>
    <property type="molecule type" value="Genomic_DNA"/>
</dbReference>
<evidence type="ECO:0000256" key="7">
    <source>
        <dbReference type="ARBA" id="ARBA00023125"/>
    </source>
</evidence>
<dbReference type="InterPro" id="IPR036101">
    <property type="entry name" value="CarD-like/TRCF_RID_sf"/>
</dbReference>
<organism evidence="14 15">
    <name type="scientific">Anaeromyxobacter paludicola</name>
    <dbReference type="NCBI Taxonomy" id="2918171"/>
    <lineage>
        <taxon>Bacteria</taxon>
        <taxon>Pseudomonadati</taxon>
        <taxon>Myxococcota</taxon>
        <taxon>Myxococcia</taxon>
        <taxon>Myxococcales</taxon>
        <taxon>Cystobacterineae</taxon>
        <taxon>Anaeromyxobacteraceae</taxon>
        <taxon>Anaeromyxobacter</taxon>
    </lineage>
</organism>
<evidence type="ECO:0000313" key="14">
    <source>
        <dbReference type="EMBL" id="BDG09691.1"/>
    </source>
</evidence>
<dbReference type="SMART" id="SM00982">
    <property type="entry name" value="TRCF"/>
    <property type="match status" value="1"/>
</dbReference>
<reference evidence="15" key="1">
    <citation type="journal article" date="2022" name="Int. J. Syst. Evol. Microbiol.">
        <title>Anaeromyxobacter oryzae sp. nov., Anaeromyxobacter diazotrophicus sp. nov. and Anaeromyxobacter paludicola sp. nov., isolated from paddy soils.</title>
        <authorList>
            <person name="Itoh H."/>
            <person name="Xu Z."/>
            <person name="Mise K."/>
            <person name="Masuda Y."/>
            <person name="Ushijima N."/>
            <person name="Hayakawa C."/>
            <person name="Shiratori Y."/>
            <person name="Senoo K."/>
        </authorList>
    </citation>
    <scope>NUCLEOTIDE SEQUENCE [LARGE SCALE GENOMIC DNA]</scope>
    <source>
        <strain evidence="15">Red630</strain>
    </source>
</reference>
<dbReference type="InterPro" id="IPR037235">
    <property type="entry name" value="TRCF-like_C_D7"/>
</dbReference>
<evidence type="ECO:0000256" key="8">
    <source>
        <dbReference type="ARBA" id="ARBA00023204"/>
    </source>
</evidence>
<dbReference type="Gene3D" id="3.40.50.11180">
    <property type="match status" value="1"/>
</dbReference>
<evidence type="ECO:0000256" key="4">
    <source>
        <dbReference type="ARBA" id="ARBA00022801"/>
    </source>
</evidence>
<feature type="coiled-coil region" evidence="10">
    <location>
        <begin position="334"/>
        <end position="361"/>
    </location>
</feature>
<dbReference type="NCBIfam" id="TIGR00580">
    <property type="entry name" value="mfd"/>
    <property type="match status" value="1"/>
</dbReference>
<proteinExistence type="inferred from homology"/>
<evidence type="ECO:0000313" key="15">
    <source>
        <dbReference type="Proteomes" id="UP001162734"/>
    </source>
</evidence>
<dbReference type="InterPro" id="IPR004576">
    <property type="entry name" value="Mfd"/>
</dbReference>
<feature type="domain" description="Helicase C-terminal" evidence="13">
    <location>
        <begin position="875"/>
        <end position="1025"/>
    </location>
</feature>
<evidence type="ECO:0000256" key="10">
    <source>
        <dbReference type="SAM" id="Coils"/>
    </source>
</evidence>
<dbReference type="HAMAP" id="MF_00969">
    <property type="entry name" value="TRCF"/>
    <property type="match status" value="1"/>
</dbReference>
<keyword evidence="4 9" id="KW-0378">Hydrolase</keyword>
<evidence type="ECO:0000256" key="1">
    <source>
        <dbReference type="ARBA" id="ARBA00022490"/>
    </source>
</evidence>
<comment type="function">
    <text evidence="9">Couples transcription and DNA repair by recognizing RNA polymerase (RNAP) stalled at DNA lesions. Mediates ATP-dependent release of RNAP and its truncated transcript from the DNA, and recruitment of nucleotide excision repair machinery to the damaged site.</text>
</comment>
<name>A0ABM7XCT3_9BACT</name>
<dbReference type="PROSITE" id="PS51194">
    <property type="entry name" value="HELICASE_CTER"/>
    <property type="match status" value="1"/>
</dbReference>
<evidence type="ECO:0000256" key="9">
    <source>
        <dbReference type="HAMAP-Rule" id="MF_00969"/>
    </source>
</evidence>
<keyword evidence="5" id="KW-0347">Helicase</keyword>
<dbReference type="InterPro" id="IPR041471">
    <property type="entry name" value="UvrB_inter"/>
</dbReference>
<dbReference type="CDD" id="cd17991">
    <property type="entry name" value="DEXHc_TRCF"/>
    <property type="match status" value="1"/>
</dbReference>
<dbReference type="SUPFAM" id="SSF141259">
    <property type="entry name" value="CarD-like"/>
    <property type="match status" value="1"/>
</dbReference>
<evidence type="ECO:0000256" key="2">
    <source>
        <dbReference type="ARBA" id="ARBA00022741"/>
    </source>
</evidence>
<dbReference type="SUPFAM" id="SSF52540">
    <property type="entry name" value="P-loop containing nucleoside triphosphate hydrolases"/>
    <property type="match status" value="4"/>
</dbReference>
<keyword evidence="10" id="KW-0175">Coiled coil</keyword>
<feature type="domain" description="Helicase ATP-binding" evidence="12">
    <location>
        <begin position="689"/>
        <end position="850"/>
    </location>
</feature>
<evidence type="ECO:0000259" key="13">
    <source>
        <dbReference type="PROSITE" id="PS51194"/>
    </source>
</evidence>
<evidence type="ECO:0000256" key="11">
    <source>
        <dbReference type="SAM" id="MobiDB-lite"/>
    </source>
</evidence>
<feature type="region of interest" description="Disordered" evidence="11">
    <location>
        <begin position="1194"/>
        <end position="1242"/>
    </location>
</feature>
<dbReference type="InterPro" id="IPR003711">
    <property type="entry name" value="CarD-like/TRCF_RID"/>
</dbReference>
<evidence type="ECO:0000256" key="3">
    <source>
        <dbReference type="ARBA" id="ARBA00022763"/>
    </source>
</evidence>
<keyword evidence="8 9" id="KW-0234">DNA repair</keyword>